<name>A0A2N5D772_9CAUL</name>
<comment type="caution">
    <text evidence="7">The sequence shown here is derived from an EMBL/GenBank/DDBJ whole genome shotgun (WGS) entry which is preliminary data.</text>
</comment>
<evidence type="ECO:0000256" key="5">
    <source>
        <dbReference type="ARBA" id="ARBA00023049"/>
    </source>
</evidence>
<evidence type="ECO:0000313" key="8">
    <source>
        <dbReference type="Proteomes" id="UP000234479"/>
    </source>
</evidence>
<dbReference type="GO" id="GO:0006508">
    <property type="term" value="P:proteolysis"/>
    <property type="evidence" value="ECO:0007669"/>
    <property type="project" value="UniProtKB-KW"/>
</dbReference>
<sequence length="166" mass="18181">MPRLRLAPGMNQDVVGVLVDRAALAKVRGLAGRSRFEMETGGVLVGCRRGGYLHVTDASAPQASDRASPFRFWRSPQGHQAFAEAAWRKSRGHVSYIGEWHSHPEDEPSPSSIDRQSWATTFASHQRPLVFVIVGRQGLWLSVQSSSASAKALIVREDDGTGQLFS</sequence>
<dbReference type="AlphaFoldDB" id="A0A2N5D772"/>
<dbReference type="GO" id="GO:0008237">
    <property type="term" value="F:metallopeptidase activity"/>
    <property type="evidence" value="ECO:0007669"/>
    <property type="project" value="UniProtKB-KW"/>
</dbReference>
<protein>
    <recommendedName>
        <fullName evidence="6">JAB domain-containing protein</fullName>
    </recommendedName>
</protein>
<dbReference type="SUPFAM" id="SSF102712">
    <property type="entry name" value="JAB1/MPN domain"/>
    <property type="match status" value="1"/>
</dbReference>
<accession>A0A2N5D772</accession>
<evidence type="ECO:0000256" key="1">
    <source>
        <dbReference type="ARBA" id="ARBA00022670"/>
    </source>
</evidence>
<dbReference type="Proteomes" id="UP000234479">
    <property type="component" value="Unassembled WGS sequence"/>
</dbReference>
<dbReference type="OrthoDB" id="7848394at2"/>
<reference evidence="7 8" key="1">
    <citation type="submission" date="2017-12" db="EMBL/GenBank/DDBJ databases">
        <title>The genome sequence of Caulobacter sp. 410.</title>
        <authorList>
            <person name="Gao J."/>
            <person name="Mao X."/>
            <person name="Sun J."/>
        </authorList>
    </citation>
    <scope>NUCLEOTIDE SEQUENCE [LARGE SCALE GENOMIC DNA]</scope>
    <source>
        <strain evidence="7 8">410</strain>
    </source>
</reference>
<evidence type="ECO:0000256" key="2">
    <source>
        <dbReference type="ARBA" id="ARBA00022723"/>
    </source>
</evidence>
<dbReference type="Gene3D" id="3.40.140.10">
    <property type="entry name" value="Cytidine Deaminase, domain 2"/>
    <property type="match status" value="1"/>
</dbReference>
<evidence type="ECO:0000313" key="7">
    <source>
        <dbReference type="EMBL" id="PLR21923.1"/>
    </source>
</evidence>
<evidence type="ECO:0000256" key="4">
    <source>
        <dbReference type="ARBA" id="ARBA00022833"/>
    </source>
</evidence>
<dbReference type="GO" id="GO:0046872">
    <property type="term" value="F:metal ion binding"/>
    <property type="evidence" value="ECO:0007669"/>
    <property type="project" value="UniProtKB-KW"/>
</dbReference>
<dbReference type="InterPro" id="IPR028090">
    <property type="entry name" value="JAB_dom_prok"/>
</dbReference>
<feature type="domain" description="JAB" evidence="6">
    <location>
        <begin position="33"/>
        <end position="136"/>
    </location>
</feature>
<dbReference type="Pfam" id="PF14464">
    <property type="entry name" value="Prok-JAB"/>
    <property type="match status" value="1"/>
</dbReference>
<keyword evidence="4" id="KW-0862">Zinc</keyword>
<proteinExistence type="predicted"/>
<dbReference type="EMBL" id="PJRS01000041">
    <property type="protein sequence ID" value="PLR21923.1"/>
    <property type="molecule type" value="Genomic_DNA"/>
</dbReference>
<keyword evidence="8" id="KW-1185">Reference proteome</keyword>
<keyword evidence="3" id="KW-0378">Hydrolase</keyword>
<evidence type="ECO:0000256" key="3">
    <source>
        <dbReference type="ARBA" id="ARBA00022801"/>
    </source>
</evidence>
<keyword evidence="5" id="KW-0482">Metalloprotease</keyword>
<evidence type="ECO:0000259" key="6">
    <source>
        <dbReference type="Pfam" id="PF14464"/>
    </source>
</evidence>
<gene>
    <name evidence="7" type="ORF">SGCZBJ_20375</name>
</gene>
<keyword evidence="1" id="KW-0645">Protease</keyword>
<organism evidence="7 8">
    <name type="scientific">Caulobacter zeae</name>
    <dbReference type="NCBI Taxonomy" id="2055137"/>
    <lineage>
        <taxon>Bacteria</taxon>
        <taxon>Pseudomonadati</taxon>
        <taxon>Pseudomonadota</taxon>
        <taxon>Alphaproteobacteria</taxon>
        <taxon>Caulobacterales</taxon>
        <taxon>Caulobacteraceae</taxon>
        <taxon>Caulobacter</taxon>
    </lineage>
</organism>
<keyword evidence="2" id="KW-0479">Metal-binding</keyword>